<protein>
    <recommendedName>
        <fullName evidence="4">Integral membrane protein</fullName>
    </recommendedName>
</protein>
<reference evidence="2 3" key="1">
    <citation type="journal article" date="2015" name="Nature">
        <title>rRNA introns, odd ribosomes, and small enigmatic genomes across a large radiation of phyla.</title>
        <authorList>
            <person name="Brown C.T."/>
            <person name="Hug L.A."/>
            <person name="Thomas B.C."/>
            <person name="Sharon I."/>
            <person name="Castelle C.J."/>
            <person name="Singh A."/>
            <person name="Wilkins M.J."/>
            <person name="Williams K.H."/>
            <person name="Banfield J.F."/>
        </authorList>
    </citation>
    <scope>NUCLEOTIDE SEQUENCE [LARGE SCALE GENOMIC DNA]</scope>
</reference>
<organism evidence="2 3">
    <name type="scientific">Candidatus Jorgensenbacteria bacterium GW2011_GWA1_48_11</name>
    <dbReference type="NCBI Taxonomy" id="1618660"/>
    <lineage>
        <taxon>Bacteria</taxon>
        <taxon>Candidatus Joergenseniibacteriota</taxon>
    </lineage>
</organism>
<sequence length="155" mass="17888">MNLMWEFLKQTHLGLKAKKRKEQFLIFLSFLVTFIVARFVADLQDSGYLSFLFVGGVHIHHLVFGIFFLIMSGYLAISYSHKEDFKSFTAVLFGIGAALTVDEFTLWLFLDNNYWDRVGRYNVDAMIVLAGVFFIIYLLGEAHDWKLSKKIKSGV</sequence>
<comment type="caution">
    <text evidence="2">The sequence shown here is derived from an EMBL/GenBank/DDBJ whole genome shotgun (WGS) entry which is preliminary data.</text>
</comment>
<evidence type="ECO:0008006" key="4">
    <source>
        <dbReference type="Google" id="ProtNLM"/>
    </source>
</evidence>
<evidence type="ECO:0000313" key="3">
    <source>
        <dbReference type="Proteomes" id="UP000034956"/>
    </source>
</evidence>
<evidence type="ECO:0000313" key="2">
    <source>
        <dbReference type="EMBL" id="KKU91773.1"/>
    </source>
</evidence>
<gene>
    <name evidence="2" type="ORF">UY23_C0001G0379</name>
</gene>
<dbReference type="EMBL" id="LCPF01000001">
    <property type="protein sequence ID" value="KKU91773.1"/>
    <property type="molecule type" value="Genomic_DNA"/>
</dbReference>
<feature type="transmembrane region" description="Helical" evidence="1">
    <location>
        <begin position="88"/>
        <end position="109"/>
    </location>
</feature>
<keyword evidence="1" id="KW-0812">Transmembrane</keyword>
<dbReference type="AlphaFoldDB" id="A0A0G1WN44"/>
<evidence type="ECO:0000256" key="1">
    <source>
        <dbReference type="SAM" id="Phobius"/>
    </source>
</evidence>
<feature type="transmembrane region" description="Helical" evidence="1">
    <location>
        <begin position="24"/>
        <end position="41"/>
    </location>
</feature>
<feature type="transmembrane region" description="Helical" evidence="1">
    <location>
        <begin position="121"/>
        <end position="140"/>
    </location>
</feature>
<accession>A0A0G1WN44</accession>
<dbReference type="Proteomes" id="UP000034956">
    <property type="component" value="Unassembled WGS sequence"/>
</dbReference>
<keyword evidence="1" id="KW-0472">Membrane</keyword>
<name>A0A0G1WN44_9BACT</name>
<keyword evidence="1" id="KW-1133">Transmembrane helix</keyword>
<proteinExistence type="predicted"/>
<feature type="transmembrane region" description="Helical" evidence="1">
    <location>
        <begin position="47"/>
        <end position="76"/>
    </location>
</feature>